<reference evidence="1 2" key="1">
    <citation type="submission" date="2018-11" db="EMBL/GenBank/DDBJ databases">
        <authorList>
            <person name="Li F."/>
        </authorList>
    </citation>
    <scope>NUCLEOTIDE SEQUENCE [LARGE SCALE GENOMIC DNA]</scope>
    <source>
        <strain evidence="1 2">Gsoil 818</strain>
    </source>
</reference>
<protein>
    <submittedName>
        <fullName evidence="1">Uncharacterized protein</fullName>
    </submittedName>
</protein>
<accession>A0A3N0GZ46</accession>
<sequence length="156" mass="17672">MKVLLPVSALQLISYAHLVEELPAGDPYHLTDKQWHAKSLGTIGQLRNVLKVAGVDMSVPKHFARLAKVQADITDHSLPVPDALDCVVRLRNKVAHPKQKHAKNWTTEEWAETGFVATTMFNVAMLWWLNYDERYLGKTSEYRGAGDSIYVPWHNP</sequence>
<evidence type="ECO:0000313" key="1">
    <source>
        <dbReference type="EMBL" id="RNM17372.1"/>
    </source>
</evidence>
<keyword evidence="2" id="KW-1185">Reference proteome</keyword>
<evidence type="ECO:0000313" key="2">
    <source>
        <dbReference type="Proteomes" id="UP000279994"/>
    </source>
</evidence>
<comment type="caution">
    <text evidence="1">The sequence shown here is derived from an EMBL/GenBank/DDBJ whole genome shotgun (WGS) entry which is preliminary data.</text>
</comment>
<dbReference type="EMBL" id="RJSF01000003">
    <property type="protein sequence ID" value="RNM17372.1"/>
    <property type="molecule type" value="Genomic_DNA"/>
</dbReference>
<dbReference type="Proteomes" id="UP000279994">
    <property type="component" value="Unassembled WGS sequence"/>
</dbReference>
<dbReference type="AlphaFoldDB" id="A0A3N0GZ46"/>
<name>A0A3N0GZ46_9ACTN</name>
<gene>
    <name evidence="1" type="ORF">EFL26_00860</name>
</gene>
<proteinExistence type="predicted"/>
<organism evidence="1 2">
    <name type="scientific">Nocardioides pocheonensis</name>
    <dbReference type="NCBI Taxonomy" id="661485"/>
    <lineage>
        <taxon>Bacteria</taxon>
        <taxon>Bacillati</taxon>
        <taxon>Actinomycetota</taxon>
        <taxon>Actinomycetes</taxon>
        <taxon>Propionibacteriales</taxon>
        <taxon>Nocardioidaceae</taxon>
        <taxon>Nocardioides</taxon>
    </lineage>
</organism>